<dbReference type="InterPro" id="IPR013083">
    <property type="entry name" value="Znf_RING/FYVE/PHD"/>
</dbReference>
<evidence type="ECO:0000256" key="1">
    <source>
        <dbReference type="PROSITE-ProRule" id="PRU00175"/>
    </source>
</evidence>
<evidence type="ECO:0000259" key="2">
    <source>
        <dbReference type="PROSITE" id="PS50089"/>
    </source>
</evidence>
<keyword evidence="1" id="KW-0863">Zinc-finger</keyword>
<name>A0A6U5CJR0_HEMAN</name>
<dbReference type="EMBL" id="HBFX01059566">
    <property type="protein sequence ID" value="CAD8984868.1"/>
    <property type="molecule type" value="Transcribed_RNA"/>
</dbReference>
<feature type="domain" description="RING-type" evidence="2">
    <location>
        <begin position="6"/>
        <end position="50"/>
    </location>
</feature>
<proteinExistence type="predicted"/>
<accession>A0A6U5CJR0</accession>
<reference evidence="3" key="1">
    <citation type="submission" date="2021-01" db="EMBL/GenBank/DDBJ databases">
        <authorList>
            <person name="Corre E."/>
            <person name="Pelletier E."/>
            <person name="Niang G."/>
            <person name="Scheremetjew M."/>
            <person name="Finn R."/>
            <person name="Kale V."/>
            <person name="Holt S."/>
            <person name="Cochrane G."/>
            <person name="Meng A."/>
            <person name="Brown T."/>
            <person name="Cohen L."/>
        </authorList>
    </citation>
    <scope>NUCLEOTIDE SEQUENCE</scope>
    <source>
        <strain evidence="3">CCMP644</strain>
    </source>
</reference>
<protein>
    <recommendedName>
        <fullName evidence="2">RING-type domain-containing protein</fullName>
    </recommendedName>
</protein>
<keyword evidence="1" id="KW-0479">Metal-binding</keyword>
<evidence type="ECO:0000313" key="3">
    <source>
        <dbReference type="EMBL" id="CAD8984868.1"/>
    </source>
</evidence>
<dbReference type="AlphaFoldDB" id="A0A6U5CJR0"/>
<sequence>MEERHCCVCLDAPATVRLMPCGHDEFCTNCLVEQACRWCSNDAPECPVCRTPYKEIMLPPSANPSPNGNQEEAGGAAPGPVEVRVDACEESLHNGQFASDPSPVSLAASTPLPPSAAAASLGALAEAGGAGGDMVVASSDIVFASPSGEVHDSTPPSSSPIRYLGDGAGDEGGQQAPAAAAAGAARAERGGALTYGIVGSLVPVANVRVVGIDGASPPTGT</sequence>
<dbReference type="InterPro" id="IPR001841">
    <property type="entry name" value="Znf_RING"/>
</dbReference>
<dbReference type="PROSITE" id="PS50089">
    <property type="entry name" value="ZF_RING_2"/>
    <property type="match status" value="1"/>
</dbReference>
<gene>
    <name evidence="3" type="ORF">HAND00432_LOCUS35881</name>
</gene>
<organism evidence="3">
    <name type="scientific">Hemiselmis andersenii</name>
    <name type="common">Cryptophyte alga</name>
    <dbReference type="NCBI Taxonomy" id="464988"/>
    <lineage>
        <taxon>Eukaryota</taxon>
        <taxon>Cryptophyceae</taxon>
        <taxon>Cryptomonadales</taxon>
        <taxon>Hemiselmidaceae</taxon>
        <taxon>Hemiselmis</taxon>
    </lineage>
</organism>
<dbReference type="Pfam" id="PF13920">
    <property type="entry name" value="zf-C3HC4_3"/>
    <property type="match status" value="1"/>
</dbReference>
<dbReference type="GO" id="GO:0008270">
    <property type="term" value="F:zinc ion binding"/>
    <property type="evidence" value="ECO:0007669"/>
    <property type="project" value="UniProtKB-KW"/>
</dbReference>
<dbReference type="SUPFAM" id="SSF57850">
    <property type="entry name" value="RING/U-box"/>
    <property type="match status" value="1"/>
</dbReference>
<dbReference type="SMART" id="SM00184">
    <property type="entry name" value="RING"/>
    <property type="match status" value="1"/>
</dbReference>
<dbReference type="Gene3D" id="3.30.40.10">
    <property type="entry name" value="Zinc/RING finger domain, C3HC4 (zinc finger)"/>
    <property type="match status" value="1"/>
</dbReference>
<keyword evidence="1" id="KW-0862">Zinc</keyword>